<evidence type="ECO:0000259" key="1">
    <source>
        <dbReference type="PROSITE" id="PS50181"/>
    </source>
</evidence>
<dbReference type="Pfam" id="PF00646">
    <property type="entry name" value="F-box"/>
    <property type="match status" value="2"/>
</dbReference>
<dbReference type="SMART" id="SM00256">
    <property type="entry name" value="FBOX"/>
    <property type="match status" value="2"/>
</dbReference>
<reference evidence="2 3" key="1">
    <citation type="submission" date="2018-10" db="EMBL/GenBank/DDBJ databases">
        <title>A high-quality apple genome assembly.</title>
        <authorList>
            <person name="Hu J."/>
        </authorList>
    </citation>
    <scope>NUCLEOTIDE SEQUENCE [LARGE SCALE GENOMIC DNA]</scope>
    <source>
        <strain evidence="3">cv. HFTH1</strain>
        <tissue evidence="2">Young leaf</tissue>
    </source>
</reference>
<dbReference type="SUPFAM" id="SSF81383">
    <property type="entry name" value="F-box domain"/>
    <property type="match status" value="2"/>
</dbReference>
<feature type="domain" description="F-box" evidence="1">
    <location>
        <begin position="434"/>
        <end position="479"/>
    </location>
</feature>
<proteinExistence type="predicted"/>
<dbReference type="AlphaFoldDB" id="A0A498IIS2"/>
<keyword evidence="3" id="KW-1185">Reference proteome</keyword>
<comment type="caution">
    <text evidence="2">The sequence shown here is derived from an EMBL/GenBank/DDBJ whole genome shotgun (WGS) entry which is preliminary data.</text>
</comment>
<accession>A0A498IIS2</accession>
<sequence>MLQIMRANIAWLKKFRLRRRGKHTNLTDLPLDILVNILTRLPVKSLYRIRLTATNAVSEVPQLILINNIGVTSFAAVQLFEYDGNSSLEKSKHAVVSEIGLTVNPWSNRQFVFCNLFFFTVENLSKYESPYAVLFDPFKGEVLPLPMIDVQDPKERYGVYGMGFDHLTSTHKIIRVSVNTQNNMEAQVLVLGTSSWRKIRSVPPYLLSTSTSLLSANGDMHWLIHLVDEFSNKTESHIISFDSKKEEFYCTPHPIQSTRNMHLFILRGCMAFMAITGTEVEIWMLKNYERKEWMREYAIDLRVHGRTLEDYSRIAGCGQWGHGIFFLDSRRNALFFDVRCDSIKDVTYPMLCPRPRSPVVNIVPSIHSCTPGLISLKHYGNVIDQEQMLFGVNNIWNPASSNGLKKNAIQSEEHYRKPNIAWLKKLRLRRRRKHTLLTDLPFEILVNIFSRLPVKSLYHIRRLSKILKNIVDDQSFVTLHTRLLTATNAVAEVPQLILIDNIGMASLAAVQLFEYDGNSSLKERKHAIVSEIGFDSFNAPIVQQFVFCNLFCLTVGNFCILFDPFKGQVLPLPMSDVQVPVELRYDVYGMGFDDLTSTHKIIRVSADMQNNIVAQVLVLGTSSWRKIRSVPPYDLSSTNLSVNGDMHWLLQRIDNYLTKRESRITSFDFKKEEFYCTPHPIQTRWNMHLFILRGCMAFMAVTGTHVEIWTLKNYEKKEWTLEYAIDLRVNGHTLRDYSWIAGCGQWEHGFFFLDSDDSALFFDVRCHSIKHATYPMLFPRDPVVASNPSVHGCTRSLIALEHYGNVIDQEHVVSGIYSESGQFEWTFKKNVIQPEEHYWKRKTFKRIVETLLKQK</sequence>
<feature type="domain" description="F-box" evidence="1">
    <location>
        <begin position="23"/>
        <end position="69"/>
    </location>
</feature>
<dbReference type="InterPro" id="IPR013187">
    <property type="entry name" value="F-box-assoc_dom_typ3"/>
</dbReference>
<dbReference type="PANTHER" id="PTHR31111:SF136">
    <property type="entry name" value="F-BOX ASSOCIATED DOMAIN-CONTAINING PROTEIN"/>
    <property type="match status" value="1"/>
</dbReference>
<protein>
    <recommendedName>
        <fullName evidence="1">F-box domain-containing protein</fullName>
    </recommendedName>
</protein>
<dbReference type="PANTHER" id="PTHR31111">
    <property type="entry name" value="BNAA05G37150D PROTEIN-RELATED"/>
    <property type="match status" value="1"/>
</dbReference>
<dbReference type="Gene3D" id="1.20.1280.50">
    <property type="match status" value="1"/>
</dbReference>
<evidence type="ECO:0000313" key="2">
    <source>
        <dbReference type="EMBL" id="RXH82064.1"/>
    </source>
</evidence>
<gene>
    <name evidence="2" type="ORF">DVH24_036405</name>
</gene>
<organism evidence="2 3">
    <name type="scientific">Malus domestica</name>
    <name type="common">Apple</name>
    <name type="synonym">Pyrus malus</name>
    <dbReference type="NCBI Taxonomy" id="3750"/>
    <lineage>
        <taxon>Eukaryota</taxon>
        <taxon>Viridiplantae</taxon>
        <taxon>Streptophyta</taxon>
        <taxon>Embryophyta</taxon>
        <taxon>Tracheophyta</taxon>
        <taxon>Spermatophyta</taxon>
        <taxon>Magnoliopsida</taxon>
        <taxon>eudicotyledons</taxon>
        <taxon>Gunneridae</taxon>
        <taxon>Pentapetalae</taxon>
        <taxon>rosids</taxon>
        <taxon>fabids</taxon>
        <taxon>Rosales</taxon>
        <taxon>Rosaceae</taxon>
        <taxon>Amygdaloideae</taxon>
        <taxon>Maleae</taxon>
        <taxon>Malus</taxon>
    </lineage>
</organism>
<dbReference type="InterPro" id="IPR036047">
    <property type="entry name" value="F-box-like_dom_sf"/>
</dbReference>
<dbReference type="EMBL" id="RDQH01000338">
    <property type="protein sequence ID" value="RXH82064.1"/>
    <property type="molecule type" value="Genomic_DNA"/>
</dbReference>
<evidence type="ECO:0000313" key="3">
    <source>
        <dbReference type="Proteomes" id="UP000290289"/>
    </source>
</evidence>
<dbReference type="Pfam" id="PF08268">
    <property type="entry name" value="FBA_3"/>
    <property type="match status" value="2"/>
</dbReference>
<name>A0A498IIS2_MALDO</name>
<dbReference type="Proteomes" id="UP000290289">
    <property type="component" value="Chromosome 12"/>
</dbReference>
<dbReference type="InterPro" id="IPR017451">
    <property type="entry name" value="F-box-assoc_interact_dom"/>
</dbReference>
<dbReference type="NCBIfam" id="TIGR01640">
    <property type="entry name" value="F_box_assoc_1"/>
    <property type="match status" value="2"/>
</dbReference>
<dbReference type="InterPro" id="IPR001810">
    <property type="entry name" value="F-box_dom"/>
</dbReference>
<dbReference type="PROSITE" id="PS50181">
    <property type="entry name" value="FBOX"/>
    <property type="match status" value="2"/>
</dbReference>